<proteinExistence type="predicted"/>
<evidence type="ECO:0000313" key="1">
    <source>
        <dbReference type="EMBL" id="EUA07080.1"/>
    </source>
</evidence>
<reference evidence="1" key="1">
    <citation type="submission" date="2014-01" db="EMBL/GenBank/DDBJ databases">
        <authorList>
            <person name="Brown-Elliot B."/>
            <person name="Wallace R."/>
            <person name="Lenaerts A."/>
            <person name="Ordway D."/>
            <person name="DeGroote M.A."/>
            <person name="Parker T."/>
            <person name="Sizemore C."/>
            <person name="Tallon L.J."/>
            <person name="Sadzewicz L.K."/>
            <person name="Sengamalay N."/>
            <person name="Fraser C.M."/>
            <person name="Hine E."/>
            <person name="Shefchek K.A."/>
            <person name="Das S.P."/>
            <person name="Tettelin H."/>
        </authorList>
    </citation>
    <scope>NUCLEOTIDE SEQUENCE [LARGE SCALE GENOMIC DNA]</scope>
    <source>
        <strain evidence="1">4042</strain>
    </source>
</reference>
<name>X7YL10_MYCXE</name>
<gene>
    <name evidence="1" type="ORF">I553_0089</name>
</gene>
<sequence length="47" mass="5363">MVAVYAMAFDDFCVVLIIQEAPNGFRSLNDCTRVWRDGRVEQLGWLG</sequence>
<dbReference type="EMBL" id="JAOB01000093">
    <property type="protein sequence ID" value="EUA07080.1"/>
    <property type="molecule type" value="Genomic_DNA"/>
</dbReference>
<dbReference type="PATRIC" id="fig|1299334.3.peg.9690"/>
<dbReference type="AlphaFoldDB" id="X7YL10"/>
<accession>X7YL10</accession>
<comment type="caution">
    <text evidence="1">The sequence shown here is derived from an EMBL/GenBank/DDBJ whole genome shotgun (WGS) entry which is preliminary data.</text>
</comment>
<organism evidence="1">
    <name type="scientific">Mycobacterium xenopi 4042</name>
    <dbReference type="NCBI Taxonomy" id="1299334"/>
    <lineage>
        <taxon>Bacteria</taxon>
        <taxon>Bacillati</taxon>
        <taxon>Actinomycetota</taxon>
        <taxon>Actinomycetes</taxon>
        <taxon>Mycobacteriales</taxon>
        <taxon>Mycobacteriaceae</taxon>
        <taxon>Mycobacterium</taxon>
    </lineage>
</organism>
<protein>
    <submittedName>
        <fullName evidence="1">Uncharacterized protein</fullName>
    </submittedName>
</protein>